<organism evidence="2 3">
    <name type="scientific">Fulvivirga marina</name>
    <dbReference type="NCBI Taxonomy" id="2494733"/>
    <lineage>
        <taxon>Bacteria</taxon>
        <taxon>Pseudomonadati</taxon>
        <taxon>Bacteroidota</taxon>
        <taxon>Cytophagia</taxon>
        <taxon>Cytophagales</taxon>
        <taxon>Fulvivirgaceae</taxon>
        <taxon>Fulvivirga</taxon>
    </lineage>
</organism>
<dbReference type="Proteomes" id="UP000614216">
    <property type="component" value="Unassembled WGS sequence"/>
</dbReference>
<evidence type="ECO:0000313" key="3">
    <source>
        <dbReference type="Proteomes" id="UP000614216"/>
    </source>
</evidence>
<dbReference type="AlphaFoldDB" id="A0A937KAR3"/>
<sequence length="231" mass="26991">MKIVHALLFVLTVVIAAQGQNNESEDKAYGVPNLYVKWSPLHLINTFPTVQMDAEVRIGDRMTVQVGGSPVIYVSSTDHWYGLHKKRGYKLKSELRYYFLPVQLEGEKLFYLSLSFDYNRLKNDKTGTFGFDCNDRDCQYRQRVQLEERREIYALTHRIGMQRYLTSWFLLDINAGWGVRWGSYSMFNEPQGYDEYFRNDESDSFDSFFYGGYVETRVAIGLGVKLSVRIK</sequence>
<keyword evidence="3" id="KW-1185">Reference proteome</keyword>
<evidence type="ECO:0000256" key="1">
    <source>
        <dbReference type="SAM" id="SignalP"/>
    </source>
</evidence>
<comment type="caution">
    <text evidence="2">The sequence shown here is derived from an EMBL/GenBank/DDBJ whole genome shotgun (WGS) entry which is preliminary data.</text>
</comment>
<reference evidence="2" key="1">
    <citation type="submission" date="2021-01" db="EMBL/GenBank/DDBJ databases">
        <title>Fulvivirga kasyanovii gen. nov., sp nov., a novel member of the phylum Bacteroidetes isolated from seawater in a mussel farm.</title>
        <authorList>
            <person name="Zhao L.-H."/>
            <person name="Wang Z.-J."/>
        </authorList>
    </citation>
    <scope>NUCLEOTIDE SEQUENCE</scope>
    <source>
        <strain evidence="2">29W222</strain>
    </source>
</reference>
<dbReference type="RefSeq" id="WP_202854354.1">
    <property type="nucleotide sequence ID" value="NZ_JAEUGD010000001.1"/>
</dbReference>
<dbReference type="EMBL" id="JAEUGD010000001">
    <property type="protein sequence ID" value="MBL6444814.1"/>
    <property type="molecule type" value="Genomic_DNA"/>
</dbReference>
<evidence type="ECO:0000313" key="2">
    <source>
        <dbReference type="EMBL" id="MBL6444814.1"/>
    </source>
</evidence>
<proteinExistence type="predicted"/>
<protein>
    <submittedName>
        <fullName evidence="2">DUF3575 domain-containing protein</fullName>
    </submittedName>
</protein>
<feature type="chain" id="PRO_5037888404" evidence="1">
    <location>
        <begin position="20"/>
        <end position="231"/>
    </location>
</feature>
<keyword evidence="1" id="KW-0732">Signal</keyword>
<accession>A0A937KAR3</accession>
<name>A0A937KAR3_9BACT</name>
<feature type="signal peptide" evidence="1">
    <location>
        <begin position="1"/>
        <end position="19"/>
    </location>
</feature>
<gene>
    <name evidence="2" type="ORF">JMN32_00735</name>
</gene>